<evidence type="ECO:0000313" key="7">
    <source>
        <dbReference type="Proteomes" id="UP000242972"/>
    </source>
</evidence>
<dbReference type="InterPro" id="IPR053138">
    <property type="entry name" value="N-alpha-Ac-DABA_deacetylase"/>
</dbReference>
<dbReference type="PIRSF" id="PIRSF039012">
    <property type="entry name" value="ASP"/>
    <property type="match status" value="1"/>
</dbReference>
<dbReference type="Proteomes" id="UP000242972">
    <property type="component" value="Unassembled WGS sequence"/>
</dbReference>
<comment type="caution">
    <text evidence="6">The sequence shown here is derived from an EMBL/GenBank/DDBJ whole genome shotgun (WGS) entry which is preliminary data.</text>
</comment>
<dbReference type="CDD" id="cd06254">
    <property type="entry name" value="M14_ASTE_ASPA-like"/>
    <property type="match status" value="1"/>
</dbReference>
<dbReference type="PANTHER" id="PTHR37326">
    <property type="entry name" value="BLL3975 PROTEIN"/>
    <property type="match status" value="1"/>
</dbReference>
<keyword evidence="3" id="KW-0378">Hydrolase</keyword>
<dbReference type="InterPro" id="IPR055438">
    <property type="entry name" value="AstE_AspA_cat"/>
</dbReference>
<evidence type="ECO:0000256" key="1">
    <source>
        <dbReference type="ARBA" id="ARBA00001947"/>
    </source>
</evidence>
<dbReference type="GO" id="GO:0016811">
    <property type="term" value="F:hydrolase activity, acting on carbon-nitrogen (but not peptide) bonds, in linear amides"/>
    <property type="evidence" value="ECO:0007669"/>
    <property type="project" value="InterPro"/>
</dbReference>
<reference evidence="6 7" key="1">
    <citation type="journal article" date="2014" name="BMC Genomics">
        <title>Comparison of environmental and isolate Sulfobacillus genomes reveals diverse carbon, sulfur, nitrogen, and hydrogen metabolisms.</title>
        <authorList>
            <person name="Justice N.B."/>
            <person name="Norman A."/>
            <person name="Brown C.T."/>
            <person name="Singh A."/>
            <person name="Thomas B.C."/>
            <person name="Banfield J.F."/>
        </authorList>
    </citation>
    <scope>NUCLEOTIDE SEQUENCE [LARGE SCALE GENOMIC DNA]</scope>
    <source>
        <strain evidence="6">AMDSBA4</strain>
    </source>
</reference>
<evidence type="ECO:0000259" key="5">
    <source>
        <dbReference type="Pfam" id="PF24827"/>
    </source>
</evidence>
<proteinExistence type="predicted"/>
<feature type="domain" description="Succinylglutamate desuccinylase/Aspartoacylase catalytic" evidence="5">
    <location>
        <begin position="31"/>
        <end position="217"/>
    </location>
</feature>
<dbReference type="EMBL" id="PXYW01000003">
    <property type="protein sequence ID" value="PSR35148.1"/>
    <property type="molecule type" value="Genomic_DNA"/>
</dbReference>
<accession>A0A2T2XL48</accession>
<evidence type="ECO:0000256" key="4">
    <source>
        <dbReference type="ARBA" id="ARBA00022833"/>
    </source>
</evidence>
<dbReference type="SUPFAM" id="SSF53187">
    <property type="entry name" value="Zn-dependent exopeptidases"/>
    <property type="match status" value="1"/>
</dbReference>
<dbReference type="Pfam" id="PF24827">
    <property type="entry name" value="AstE_AspA_cat"/>
    <property type="match status" value="1"/>
</dbReference>
<sequence>MADIGRKIRDYLTVPGTDVVLPLTRVDGIMAGPTLLVTAGVHGGEYAPIEAAIRFASALEAERIKGQVLVVHLTNPLSFFAKSQYVVPRDGKNLNRVFPGVANGTVSERIAFAISRLASTADYWVDMHAGDIHEALVPFVIFSDQGDPRVVSRSKAMAQIYGIDYILQSAAIGGGTYAAGARMGIPSILAEAGQLAQVDEGAVTTHLRGLENVLRYLEMVAEKLDSVSQSHILHQFAWVDSPATGLFYRSIQAGDVVRVGVVAGVVRNPFGDIIEEIRVPQDGVVLFVVTSLAINAGEPLFAVASP</sequence>
<evidence type="ECO:0000256" key="3">
    <source>
        <dbReference type="ARBA" id="ARBA00022801"/>
    </source>
</evidence>
<keyword evidence="2" id="KW-0479">Metal-binding</keyword>
<dbReference type="GO" id="GO:0016788">
    <property type="term" value="F:hydrolase activity, acting on ester bonds"/>
    <property type="evidence" value="ECO:0007669"/>
    <property type="project" value="InterPro"/>
</dbReference>
<gene>
    <name evidence="6" type="ORF">C7B46_01690</name>
</gene>
<comment type="cofactor">
    <cofactor evidence="1">
        <name>Zn(2+)</name>
        <dbReference type="ChEBI" id="CHEBI:29105"/>
    </cofactor>
</comment>
<evidence type="ECO:0000313" key="6">
    <source>
        <dbReference type="EMBL" id="PSR35148.1"/>
    </source>
</evidence>
<dbReference type="PANTHER" id="PTHR37326:SF1">
    <property type="entry name" value="BLL3975 PROTEIN"/>
    <property type="match status" value="1"/>
</dbReference>
<dbReference type="Gene3D" id="3.40.630.10">
    <property type="entry name" value="Zn peptidases"/>
    <property type="match status" value="1"/>
</dbReference>
<dbReference type="GO" id="GO:0046872">
    <property type="term" value="F:metal ion binding"/>
    <property type="evidence" value="ECO:0007669"/>
    <property type="project" value="UniProtKB-KW"/>
</dbReference>
<protein>
    <recommendedName>
        <fullName evidence="5">Succinylglutamate desuccinylase/Aspartoacylase catalytic domain-containing protein</fullName>
    </recommendedName>
</protein>
<keyword evidence="4" id="KW-0862">Zinc</keyword>
<dbReference type="InterPro" id="IPR043795">
    <property type="entry name" value="N-alpha-Ac-DABA-like"/>
</dbReference>
<name>A0A2T2XL48_9FIRM</name>
<evidence type="ECO:0000256" key="2">
    <source>
        <dbReference type="ARBA" id="ARBA00022723"/>
    </source>
</evidence>
<organism evidence="6 7">
    <name type="scientific">Sulfobacillus benefaciens</name>
    <dbReference type="NCBI Taxonomy" id="453960"/>
    <lineage>
        <taxon>Bacteria</taxon>
        <taxon>Bacillati</taxon>
        <taxon>Bacillota</taxon>
        <taxon>Clostridia</taxon>
        <taxon>Eubacteriales</taxon>
        <taxon>Clostridiales Family XVII. Incertae Sedis</taxon>
        <taxon>Sulfobacillus</taxon>
    </lineage>
</organism>
<dbReference type="AlphaFoldDB" id="A0A2T2XL48"/>